<dbReference type="Pfam" id="PF08240">
    <property type="entry name" value="ADH_N"/>
    <property type="match status" value="1"/>
</dbReference>
<dbReference type="GeneID" id="19199311"/>
<accession>A0A5M3N0R3</accession>
<dbReference type="Pfam" id="PF13602">
    <property type="entry name" value="ADH_zinc_N_2"/>
    <property type="match status" value="1"/>
</dbReference>
<evidence type="ECO:0000313" key="2">
    <source>
        <dbReference type="EMBL" id="EIW84972.1"/>
    </source>
</evidence>
<dbReference type="EMBL" id="JH711574">
    <property type="protein sequence ID" value="EIW84972.1"/>
    <property type="molecule type" value="Genomic_DNA"/>
</dbReference>
<evidence type="ECO:0000259" key="1">
    <source>
        <dbReference type="SMART" id="SM00829"/>
    </source>
</evidence>
<gene>
    <name evidence="2" type="ORF">CONPUDRAFT_117307</name>
</gene>
<proteinExistence type="predicted"/>
<dbReference type="OMA" id="GLWGIQI"/>
<dbReference type="RefSeq" id="XP_007764619.1">
    <property type="nucleotide sequence ID" value="XM_007766429.1"/>
</dbReference>
<dbReference type="OrthoDB" id="3509362at2759"/>
<keyword evidence="3" id="KW-1185">Reference proteome</keyword>
<dbReference type="Proteomes" id="UP000053558">
    <property type="component" value="Unassembled WGS sequence"/>
</dbReference>
<sequence>MALQIPSQQQSWRVLNKGLPSDPNVLTLQSDTDVPRKLCKGEILVKVQAAALNPVGWKMMGFLPNFVARRPLTPEHDFAGTVVDPNGSEYSVGDEVFGWIPFPLQLSSHQGTLAQYTRLPAANVIRKPSNLTFVEAAAVPLVSLTAYQGLVHDAKLKSGQTVLINGGSTSVGIVAIQIAKWIGANIVVSASHRNEEFVRSLGVDEVVDYTKKPLAQHFTENPPSPKFDIIFDAVGLTDQSLYRESEAYLKPEGAFVSTGPVLGGLPSMILQSIRPSWLGGTKRTWKLVGVEQNVADFKKIQELLVTGDLKPVVDTVFSFNDVLNAYERIMTNRARGKVVVTMEDI</sequence>
<feature type="domain" description="Enoyl reductase (ER)" evidence="1">
    <location>
        <begin position="21"/>
        <end position="340"/>
    </location>
</feature>
<dbReference type="InterPro" id="IPR020843">
    <property type="entry name" value="ER"/>
</dbReference>
<dbReference type="PANTHER" id="PTHR11695">
    <property type="entry name" value="ALCOHOL DEHYDROGENASE RELATED"/>
    <property type="match status" value="1"/>
</dbReference>
<dbReference type="InterPro" id="IPR011032">
    <property type="entry name" value="GroES-like_sf"/>
</dbReference>
<name>A0A5M3N0R3_CONPW</name>
<dbReference type="SUPFAM" id="SSF51735">
    <property type="entry name" value="NAD(P)-binding Rossmann-fold domains"/>
    <property type="match status" value="1"/>
</dbReference>
<dbReference type="PANTHER" id="PTHR11695:SF294">
    <property type="entry name" value="RETICULON-4-INTERACTING PROTEIN 1, MITOCHONDRIAL"/>
    <property type="match status" value="1"/>
</dbReference>
<organism evidence="2 3">
    <name type="scientific">Coniophora puteana (strain RWD-64-598)</name>
    <name type="common">Brown rot fungus</name>
    <dbReference type="NCBI Taxonomy" id="741705"/>
    <lineage>
        <taxon>Eukaryota</taxon>
        <taxon>Fungi</taxon>
        <taxon>Dikarya</taxon>
        <taxon>Basidiomycota</taxon>
        <taxon>Agaricomycotina</taxon>
        <taxon>Agaricomycetes</taxon>
        <taxon>Agaricomycetidae</taxon>
        <taxon>Boletales</taxon>
        <taxon>Coniophorineae</taxon>
        <taxon>Coniophoraceae</taxon>
        <taxon>Coniophora</taxon>
    </lineage>
</organism>
<dbReference type="InterPro" id="IPR013154">
    <property type="entry name" value="ADH-like_N"/>
</dbReference>
<dbReference type="SMART" id="SM00829">
    <property type="entry name" value="PKS_ER"/>
    <property type="match status" value="1"/>
</dbReference>
<protein>
    <submittedName>
        <fullName evidence="2">NAD(P)-binding protein</fullName>
    </submittedName>
</protein>
<dbReference type="Gene3D" id="3.40.50.720">
    <property type="entry name" value="NAD(P)-binding Rossmann-like Domain"/>
    <property type="match status" value="1"/>
</dbReference>
<dbReference type="GO" id="GO:0016491">
    <property type="term" value="F:oxidoreductase activity"/>
    <property type="evidence" value="ECO:0007669"/>
    <property type="project" value="InterPro"/>
</dbReference>
<dbReference type="InterPro" id="IPR050700">
    <property type="entry name" value="YIM1/Zinc_Alcohol_DH_Fams"/>
</dbReference>
<dbReference type="CDD" id="cd08267">
    <property type="entry name" value="MDR1"/>
    <property type="match status" value="1"/>
</dbReference>
<evidence type="ECO:0000313" key="3">
    <source>
        <dbReference type="Proteomes" id="UP000053558"/>
    </source>
</evidence>
<dbReference type="KEGG" id="cput:CONPUDRAFT_117307"/>
<dbReference type="SUPFAM" id="SSF50129">
    <property type="entry name" value="GroES-like"/>
    <property type="match status" value="1"/>
</dbReference>
<reference evidence="3" key="1">
    <citation type="journal article" date="2012" name="Science">
        <title>The Paleozoic origin of enzymatic lignin decomposition reconstructed from 31 fungal genomes.</title>
        <authorList>
            <person name="Floudas D."/>
            <person name="Binder M."/>
            <person name="Riley R."/>
            <person name="Barry K."/>
            <person name="Blanchette R.A."/>
            <person name="Henrissat B."/>
            <person name="Martinez A.T."/>
            <person name="Otillar R."/>
            <person name="Spatafora J.W."/>
            <person name="Yadav J.S."/>
            <person name="Aerts A."/>
            <person name="Benoit I."/>
            <person name="Boyd A."/>
            <person name="Carlson A."/>
            <person name="Copeland A."/>
            <person name="Coutinho P.M."/>
            <person name="de Vries R.P."/>
            <person name="Ferreira P."/>
            <person name="Findley K."/>
            <person name="Foster B."/>
            <person name="Gaskell J."/>
            <person name="Glotzer D."/>
            <person name="Gorecki P."/>
            <person name="Heitman J."/>
            <person name="Hesse C."/>
            <person name="Hori C."/>
            <person name="Igarashi K."/>
            <person name="Jurgens J.A."/>
            <person name="Kallen N."/>
            <person name="Kersten P."/>
            <person name="Kohler A."/>
            <person name="Kuees U."/>
            <person name="Kumar T.K.A."/>
            <person name="Kuo A."/>
            <person name="LaButti K."/>
            <person name="Larrondo L.F."/>
            <person name="Lindquist E."/>
            <person name="Ling A."/>
            <person name="Lombard V."/>
            <person name="Lucas S."/>
            <person name="Lundell T."/>
            <person name="Martin R."/>
            <person name="McLaughlin D.J."/>
            <person name="Morgenstern I."/>
            <person name="Morin E."/>
            <person name="Murat C."/>
            <person name="Nagy L.G."/>
            <person name="Nolan M."/>
            <person name="Ohm R.A."/>
            <person name="Patyshakuliyeva A."/>
            <person name="Rokas A."/>
            <person name="Ruiz-Duenas F.J."/>
            <person name="Sabat G."/>
            <person name="Salamov A."/>
            <person name="Samejima M."/>
            <person name="Schmutz J."/>
            <person name="Slot J.C."/>
            <person name="St John F."/>
            <person name="Stenlid J."/>
            <person name="Sun H."/>
            <person name="Sun S."/>
            <person name="Syed K."/>
            <person name="Tsang A."/>
            <person name="Wiebenga A."/>
            <person name="Young D."/>
            <person name="Pisabarro A."/>
            <person name="Eastwood D.C."/>
            <person name="Martin F."/>
            <person name="Cullen D."/>
            <person name="Grigoriev I.V."/>
            <person name="Hibbett D.S."/>
        </authorList>
    </citation>
    <scope>NUCLEOTIDE SEQUENCE [LARGE SCALE GENOMIC DNA]</scope>
    <source>
        <strain evidence="3">RWD-64-598 SS2</strain>
    </source>
</reference>
<dbReference type="InterPro" id="IPR036291">
    <property type="entry name" value="NAD(P)-bd_dom_sf"/>
</dbReference>
<dbReference type="Gene3D" id="3.90.180.10">
    <property type="entry name" value="Medium-chain alcohol dehydrogenases, catalytic domain"/>
    <property type="match status" value="1"/>
</dbReference>
<dbReference type="AlphaFoldDB" id="A0A5M3N0R3"/>
<comment type="caution">
    <text evidence="2">The sequence shown here is derived from an EMBL/GenBank/DDBJ whole genome shotgun (WGS) entry which is preliminary data.</text>
</comment>